<protein>
    <submittedName>
        <fullName evidence="1">Uncharacterized protein</fullName>
    </submittedName>
</protein>
<gene>
    <name evidence="1" type="ORF">BegalDRAFT_3296</name>
</gene>
<name>I3CKH2_9GAMM</name>
<dbReference type="EMBL" id="JH600070">
    <property type="protein sequence ID" value="EIJ44115.1"/>
    <property type="molecule type" value="Genomic_DNA"/>
</dbReference>
<reference evidence="1 2" key="1">
    <citation type="submission" date="2011-11" db="EMBL/GenBank/DDBJ databases">
        <title>Improved High-Quality Draft sequence of Beggiatoa alba B18lD.</title>
        <authorList>
            <consortium name="US DOE Joint Genome Institute"/>
            <person name="Lucas S."/>
            <person name="Han J."/>
            <person name="Lapidus A."/>
            <person name="Cheng J.-F."/>
            <person name="Goodwin L."/>
            <person name="Pitluck S."/>
            <person name="Peters L."/>
            <person name="Mikhailova N."/>
            <person name="Held B."/>
            <person name="Detter J.C."/>
            <person name="Han C."/>
            <person name="Tapia R."/>
            <person name="Land M."/>
            <person name="Hauser L."/>
            <person name="Kyrpides N."/>
            <person name="Ivanova N."/>
            <person name="Pagani I."/>
            <person name="Samuel K."/>
            <person name="Teske A."/>
            <person name="Mueller J."/>
            <person name="Woyke T."/>
        </authorList>
    </citation>
    <scope>NUCLEOTIDE SEQUENCE [LARGE SCALE GENOMIC DNA]</scope>
    <source>
        <strain evidence="1 2">B18LD</strain>
    </source>
</reference>
<dbReference type="AlphaFoldDB" id="I3CKH2"/>
<sequence>MYRLFVLFTAYQVLLILALGAIVWVGGTVYALGLVLTMGLSVLF</sequence>
<keyword evidence="2" id="KW-1185">Reference proteome</keyword>
<evidence type="ECO:0000313" key="1">
    <source>
        <dbReference type="EMBL" id="EIJ44115.1"/>
    </source>
</evidence>
<organism evidence="1 2">
    <name type="scientific">Beggiatoa alba B18LD</name>
    <dbReference type="NCBI Taxonomy" id="395493"/>
    <lineage>
        <taxon>Bacteria</taxon>
        <taxon>Pseudomonadati</taxon>
        <taxon>Pseudomonadota</taxon>
        <taxon>Gammaproteobacteria</taxon>
        <taxon>Thiotrichales</taxon>
        <taxon>Thiotrichaceae</taxon>
        <taxon>Beggiatoa</taxon>
    </lineage>
</organism>
<accession>I3CKH2</accession>
<dbReference type="HOGENOM" id="CLU_3212942_0_0_6"/>
<dbReference type="Proteomes" id="UP000005744">
    <property type="component" value="Unassembled WGS sequence"/>
</dbReference>
<evidence type="ECO:0000313" key="2">
    <source>
        <dbReference type="Proteomes" id="UP000005744"/>
    </source>
</evidence>
<dbReference type="RefSeq" id="WP_002691896.1">
    <property type="nucleotide sequence ID" value="NZ_JH600070.1"/>
</dbReference>
<proteinExistence type="predicted"/>